<evidence type="ECO:0000313" key="2">
    <source>
        <dbReference type="EMBL" id="AKM11798.1"/>
    </source>
</evidence>
<dbReference type="GO" id="GO:0016787">
    <property type="term" value="F:hydrolase activity"/>
    <property type="evidence" value="ECO:0007669"/>
    <property type="project" value="UniProtKB-KW"/>
</dbReference>
<dbReference type="InterPro" id="IPR029058">
    <property type="entry name" value="AB_hydrolase_fold"/>
</dbReference>
<name>A0A0G3XMS2_9SPHN</name>
<dbReference type="STRING" id="1348774.AB433_12095"/>
<proteinExistence type="predicted"/>
<reference evidence="2 3" key="1">
    <citation type="submission" date="2015-06" db="EMBL/GenBank/DDBJ databases">
        <authorList>
            <person name="Zeng Y."/>
            <person name="Huang Y."/>
        </authorList>
    </citation>
    <scope>NUCLEOTIDE SEQUENCE [LARGE SCALE GENOMIC DNA]</scope>
    <source>
        <strain evidence="2 3">PQ-2</strain>
    </source>
</reference>
<dbReference type="PATRIC" id="fig|1348774.3.peg.2545"/>
<keyword evidence="3" id="KW-1185">Reference proteome</keyword>
<organism evidence="2 3">
    <name type="scientific">Croceicoccus naphthovorans</name>
    <dbReference type="NCBI Taxonomy" id="1348774"/>
    <lineage>
        <taxon>Bacteria</taxon>
        <taxon>Pseudomonadati</taxon>
        <taxon>Pseudomonadota</taxon>
        <taxon>Alphaproteobacteria</taxon>
        <taxon>Sphingomonadales</taxon>
        <taxon>Erythrobacteraceae</taxon>
        <taxon>Croceicoccus</taxon>
    </lineage>
</organism>
<dbReference type="PANTHER" id="PTHR43194:SF2">
    <property type="entry name" value="PEROXISOMAL MEMBRANE PROTEIN LPX1"/>
    <property type="match status" value="1"/>
</dbReference>
<dbReference type="InterPro" id="IPR050228">
    <property type="entry name" value="Carboxylesterase_BioH"/>
</dbReference>
<gene>
    <name evidence="2" type="ORF">AB433_12095</name>
</gene>
<evidence type="ECO:0000313" key="3">
    <source>
        <dbReference type="Proteomes" id="UP000035287"/>
    </source>
</evidence>
<accession>A0A0G3XMS2</accession>
<evidence type="ECO:0000259" key="1">
    <source>
        <dbReference type="Pfam" id="PF00561"/>
    </source>
</evidence>
<dbReference type="Pfam" id="PF00561">
    <property type="entry name" value="Abhydrolase_1"/>
    <property type="match status" value="1"/>
</dbReference>
<dbReference type="AlphaFoldDB" id="A0A0G3XMS2"/>
<dbReference type="PANTHER" id="PTHR43194">
    <property type="entry name" value="HYDROLASE ALPHA/BETA FOLD FAMILY"/>
    <property type="match status" value="1"/>
</dbReference>
<protein>
    <submittedName>
        <fullName evidence="2">Alpha/beta hydrolase</fullName>
    </submittedName>
</protein>
<dbReference type="SUPFAM" id="SSF53474">
    <property type="entry name" value="alpha/beta-Hydrolases"/>
    <property type="match status" value="1"/>
</dbReference>
<feature type="domain" description="AB hydrolase-1" evidence="1">
    <location>
        <begin position="34"/>
        <end position="271"/>
    </location>
</feature>
<dbReference type="Gene3D" id="3.40.50.1820">
    <property type="entry name" value="alpha/beta hydrolase"/>
    <property type="match status" value="1"/>
</dbReference>
<dbReference type="Proteomes" id="UP000035287">
    <property type="component" value="Chromosome"/>
</dbReference>
<dbReference type="InterPro" id="IPR000073">
    <property type="entry name" value="AB_hydrolase_1"/>
</dbReference>
<dbReference type="EMBL" id="CP011770">
    <property type="protein sequence ID" value="AKM11798.1"/>
    <property type="molecule type" value="Genomic_DNA"/>
</dbReference>
<dbReference type="KEGG" id="cna:AB433_12095"/>
<sequence>MIGQDWHDRSWQSEDGLSLHYRDYSGPDGADLLPVICIPGLTRNARDFAGLASHLSQHRRVICVDLRGRGDSDFAKDAATYQPLQYAQDVIALMDQAGLDRAAFIGSSLGGLVTMTIAMSRPALIAGAVLNDVGPKIEKAGLERIADYVGQQRSFPTWMHAARSLQENHGAIHPDWGVIDWLAEAKRVMVLGNNGRITFDYDMRIGEGFADAVDEAAGLDLWPAFETMARYPLVVVRGENSDILSDTVAREMQGRMSNIELVTVPGTGHLPTLAEPEVMQAIEHLLNERLIEQPLSSGRAGG</sequence>
<keyword evidence="2" id="KW-0378">Hydrolase</keyword>